<organism evidence="2 3">
    <name type="scientific">Zasmidium cellare</name>
    <name type="common">Wine cellar mold</name>
    <name type="synonym">Racodium cellare</name>
    <dbReference type="NCBI Taxonomy" id="395010"/>
    <lineage>
        <taxon>Eukaryota</taxon>
        <taxon>Fungi</taxon>
        <taxon>Dikarya</taxon>
        <taxon>Ascomycota</taxon>
        <taxon>Pezizomycotina</taxon>
        <taxon>Dothideomycetes</taxon>
        <taxon>Dothideomycetidae</taxon>
        <taxon>Mycosphaerellales</taxon>
        <taxon>Mycosphaerellaceae</taxon>
        <taxon>Zasmidium</taxon>
    </lineage>
</organism>
<feature type="compositionally biased region" description="Acidic residues" evidence="1">
    <location>
        <begin position="23"/>
        <end position="38"/>
    </location>
</feature>
<feature type="region of interest" description="Disordered" evidence="1">
    <location>
        <begin position="1"/>
        <end position="158"/>
    </location>
</feature>
<evidence type="ECO:0000256" key="1">
    <source>
        <dbReference type="SAM" id="MobiDB-lite"/>
    </source>
</evidence>
<sequence length="276" mass="30818">MLRRELPSRPAVKTLKRTHEVAIEDEEEFNGFSDDEPVESNNPREKRLKQEDDEAVDSMAAEEDGGDDGDGGLQSSEFTDEIGEVKHENTPEVEEDNGDTPKVSEREPEVNLEELDIPDNESCDQPGGYYSGTEASDSDGDETVIAAQDEEDEEDEDDLPAMSAIHTTAEISAEDADVDTIARFWAGSWPDVFLPRALHPRGDSVLPLRFNAWGQRLKLELANLSRLVDSDTARQYIEEAYNDREDGQKWLIARDVREAVGMARDDGRTEREGFGA</sequence>
<feature type="compositionally biased region" description="Acidic residues" evidence="1">
    <location>
        <begin position="110"/>
        <end position="122"/>
    </location>
</feature>
<evidence type="ECO:0000313" key="3">
    <source>
        <dbReference type="Proteomes" id="UP001305779"/>
    </source>
</evidence>
<reference evidence="2 3" key="1">
    <citation type="journal article" date="2023" name="G3 (Bethesda)">
        <title>A chromosome-level genome assembly of Zasmidium syzygii isolated from banana leaves.</title>
        <authorList>
            <person name="van Westerhoven A.C."/>
            <person name="Mehrabi R."/>
            <person name="Talebi R."/>
            <person name="Steentjes M.B.F."/>
            <person name="Corcolon B."/>
            <person name="Chong P.A."/>
            <person name="Kema G.H.J."/>
            <person name="Seidl M.F."/>
        </authorList>
    </citation>
    <scope>NUCLEOTIDE SEQUENCE [LARGE SCALE GENOMIC DNA]</scope>
    <source>
        <strain evidence="2 3">P124</strain>
    </source>
</reference>
<protein>
    <submittedName>
        <fullName evidence="2">Uncharacterized protein</fullName>
    </submittedName>
</protein>
<dbReference type="EMBL" id="JAXOVC010000004">
    <property type="protein sequence ID" value="KAK4503252.1"/>
    <property type="molecule type" value="Genomic_DNA"/>
</dbReference>
<feature type="compositionally biased region" description="Acidic residues" evidence="1">
    <location>
        <begin position="136"/>
        <end position="158"/>
    </location>
</feature>
<keyword evidence="3" id="KW-1185">Reference proteome</keyword>
<evidence type="ECO:0000313" key="2">
    <source>
        <dbReference type="EMBL" id="KAK4503252.1"/>
    </source>
</evidence>
<name>A0ABR0ENS2_ZASCE</name>
<proteinExistence type="predicted"/>
<accession>A0ABR0ENS2</accession>
<gene>
    <name evidence="2" type="ORF">PRZ48_006680</name>
</gene>
<comment type="caution">
    <text evidence="2">The sequence shown here is derived from an EMBL/GenBank/DDBJ whole genome shotgun (WGS) entry which is preliminary data.</text>
</comment>
<dbReference type="Proteomes" id="UP001305779">
    <property type="component" value="Unassembled WGS sequence"/>
</dbReference>
<feature type="compositionally biased region" description="Acidic residues" evidence="1">
    <location>
        <begin position="51"/>
        <end position="70"/>
    </location>
</feature>